<evidence type="ECO:0000313" key="2">
    <source>
        <dbReference type="Proteomes" id="UP000053237"/>
    </source>
</evidence>
<organism evidence="1 2">
    <name type="scientific">Albugo candida</name>
    <dbReference type="NCBI Taxonomy" id="65357"/>
    <lineage>
        <taxon>Eukaryota</taxon>
        <taxon>Sar</taxon>
        <taxon>Stramenopiles</taxon>
        <taxon>Oomycota</taxon>
        <taxon>Peronosporomycetes</taxon>
        <taxon>Albuginales</taxon>
        <taxon>Albuginaceae</taxon>
        <taxon>Albugo</taxon>
    </lineage>
</organism>
<dbReference type="AlphaFoldDB" id="A0A024GVK9"/>
<accession>A0A024GVK9</accession>
<evidence type="ECO:0000313" key="1">
    <source>
        <dbReference type="EMBL" id="CCI50837.1"/>
    </source>
</evidence>
<dbReference type="OrthoDB" id="166941at2759"/>
<dbReference type="Proteomes" id="UP000053237">
    <property type="component" value="Unassembled WGS sequence"/>
</dbReference>
<dbReference type="EMBL" id="CAIX01001375">
    <property type="protein sequence ID" value="CCI50837.1"/>
    <property type="molecule type" value="Genomic_DNA"/>
</dbReference>
<name>A0A024GVK9_9STRA</name>
<sequence>MTIPAGTETINVSFSQIVFETKVPRYGRPRIHYLQPTISESPGVLPHRVSSAHLSAPPMTSLAHGIERRNTRIVNELKEAQKKGEVLSLTPEGLDMREAAEWKNAFRYRAVSIRMLTRLELGHCIWLPIKYPLHL</sequence>
<protein>
    <submittedName>
        <fullName evidence="1">Uncharacterized protein</fullName>
    </submittedName>
</protein>
<reference evidence="1 2" key="1">
    <citation type="submission" date="2012-05" db="EMBL/GenBank/DDBJ databases">
        <title>Recombination and specialization in a pathogen metapopulation.</title>
        <authorList>
            <person name="Gardiner A."/>
            <person name="Kemen E."/>
            <person name="Schultz-Larsen T."/>
            <person name="MacLean D."/>
            <person name="Van Oosterhout C."/>
            <person name="Jones J.D.G."/>
        </authorList>
    </citation>
    <scope>NUCLEOTIDE SEQUENCE [LARGE SCALE GENOMIC DNA]</scope>
    <source>
        <strain evidence="1 2">Ac Nc2</strain>
    </source>
</reference>
<comment type="caution">
    <text evidence="1">The sequence shown here is derived from an EMBL/GenBank/DDBJ whole genome shotgun (WGS) entry which is preliminary data.</text>
</comment>
<proteinExistence type="predicted"/>
<dbReference type="InParanoid" id="A0A024GVK9"/>
<gene>
    <name evidence="1" type="ORF">BN9_132150</name>
</gene>
<keyword evidence="2" id="KW-1185">Reference proteome</keyword>